<dbReference type="PANTHER" id="PTHR33064:SF37">
    <property type="entry name" value="RIBONUCLEASE H"/>
    <property type="match status" value="1"/>
</dbReference>
<evidence type="ECO:0000256" key="4">
    <source>
        <dbReference type="ARBA" id="ARBA00022722"/>
    </source>
</evidence>
<evidence type="ECO:0000259" key="10">
    <source>
        <dbReference type="Pfam" id="PF17917"/>
    </source>
</evidence>
<accession>A0AAW2WEM7</accession>
<evidence type="ECO:0000256" key="1">
    <source>
        <dbReference type="ARBA" id="ARBA00022670"/>
    </source>
</evidence>
<dbReference type="InterPro" id="IPR043502">
    <property type="entry name" value="DNA/RNA_pol_sf"/>
</dbReference>
<evidence type="ECO:0000256" key="3">
    <source>
        <dbReference type="ARBA" id="ARBA00022695"/>
    </source>
</evidence>
<feature type="region of interest" description="Disordered" evidence="9">
    <location>
        <begin position="964"/>
        <end position="1017"/>
    </location>
</feature>
<dbReference type="AlphaFoldDB" id="A0AAW2WEM7"/>
<organism evidence="11">
    <name type="scientific">Sesamum latifolium</name>
    <dbReference type="NCBI Taxonomy" id="2727402"/>
    <lineage>
        <taxon>Eukaryota</taxon>
        <taxon>Viridiplantae</taxon>
        <taxon>Streptophyta</taxon>
        <taxon>Embryophyta</taxon>
        <taxon>Tracheophyta</taxon>
        <taxon>Spermatophyta</taxon>
        <taxon>Magnoliopsida</taxon>
        <taxon>eudicotyledons</taxon>
        <taxon>Gunneridae</taxon>
        <taxon>Pentapetalae</taxon>
        <taxon>asterids</taxon>
        <taxon>lamiids</taxon>
        <taxon>Lamiales</taxon>
        <taxon>Pedaliaceae</taxon>
        <taxon>Sesamum</taxon>
    </lineage>
</organism>
<keyword evidence="4" id="KW-0540">Nuclease</keyword>
<dbReference type="EMBL" id="JACGWN010000008">
    <property type="protein sequence ID" value="KAL0439829.1"/>
    <property type="molecule type" value="Genomic_DNA"/>
</dbReference>
<dbReference type="InterPro" id="IPR051320">
    <property type="entry name" value="Viral_Replic_Matur_Polypro"/>
</dbReference>
<evidence type="ECO:0000256" key="7">
    <source>
        <dbReference type="ARBA" id="ARBA00022801"/>
    </source>
</evidence>
<feature type="domain" description="Reverse transcriptase RNase H-like" evidence="10">
    <location>
        <begin position="91"/>
        <end position="173"/>
    </location>
</feature>
<keyword evidence="7" id="KW-0378">Hydrolase</keyword>
<evidence type="ECO:0000256" key="2">
    <source>
        <dbReference type="ARBA" id="ARBA00022679"/>
    </source>
</evidence>
<keyword evidence="2" id="KW-0808">Transferase</keyword>
<dbReference type="GO" id="GO:0004190">
    <property type="term" value="F:aspartic-type endopeptidase activity"/>
    <property type="evidence" value="ECO:0007669"/>
    <property type="project" value="UniProtKB-KW"/>
</dbReference>
<gene>
    <name evidence="11" type="ORF">Slati_2465900</name>
</gene>
<protein>
    <submittedName>
        <fullName evidence="11">Polyprotein</fullName>
    </submittedName>
</protein>
<evidence type="ECO:0000256" key="6">
    <source>
        <dbReference type="ARBA" id="ARBA00022759"/>
    </source>
</evidence>
<dbReference type="PANTHER" id="PTHR33064">
    <property type="entry name" value="POL PROTEIN"/>
    <property type="match status" value="1"/>
</dbReference>
<keyword evidence="1" id="KW-0645">Protease</keyword>
<dbReference type="InterPro" id="IPR041373">
    <property type="entry name" value="RT_RNaseH"/>
</dbReference>
<proteinExistence type="predicted"/>
<evidence type="ECO:0000313" key="11">
    <source>
        <dbReference type="EMBL" id="KAL0439829.1"/>
    </source>
</evidence>
<reference evidence="11" key="1">
    <citation type="submission" date="2020-06" db="EMBL/GenBank/DDBJ databases">
        <authorList>
            <person name="Li T."/>
            <person name="Hu X."/>
            <person name="Zhang T."/>
            <person name="Song X."/>
            <person name="Zhang H."/>
            <person name="Dai N."/>
            <person name="Sheng W."/>
            <person name="Hou X."/>
            <person name="Wei L."/>
        </authorList>
    </citation>
    <scope>NUCLEOTIDE SEQUENCE</scope>
    <source>
        <strain evidence="11">KEN1</strain>
        <tissue evidence="11">Leaf</tissue>
    </source>
</reference>
<evidence type="ECO:0000256" key="8">
    <source>
        <dbReference type="ARBA" id="ARBA00022918"/>
    </source>
</evidence>
<name>A0AAW2WEM7_9LAMI</name>
<keyword evidence="8" id="KW-0695">RNA-directed DNA polymerase</keyword>
<dbReference type="GO" id="GO:0006508">
    <property type="term" value="P:proteolysis"/>
    <property type="evidence" value="ECO:0007669"/>
    <property type="project" value="UniProtKB-KW"/>
</dbReference>
<evidence type="ECO:0000256" key="9">
    <source>
        <dbReference type="SAM" id="MobiDB-lite"/>
    </source>
</evidence>
<keyword evidence="5" id="KW-0064">Aspartyl protease</keyword>
<comment type="caution">
    <text evidence="11">The sequence shown here is derived from an EMBL/GenBank/DDBJ whole genome shotgun (WGS) entry which is preliminary data.</text>
</comment>
<dbReference type="SUPFAM" id="SSF56672">
    <property type="entry name" value="DNA/RNA polymerases"/>
    <property type="match status" value="1"/>
</dbReference>
<reference evidence="11" key="2">
    <citation type="journal article" date="2024" name="Plant">
        <title>Genomic evolution and insights into agronomic trait innovations of Sesamum species.</title>
        <authorList>
            <person name="Miao H."/>
            <person name="Wang L."/>
            <person name="Qu L."/>
            <person name="Liu H."/>
            <person name="Sun Y."/>
            <person name="Le M."/>
            <person name="Wang Q."/>
            <person name="Wei S."/>
            <person name="Zheng Y."/>
            <person name="Lin W."/>
            <person name="Duan Y."/>
            <person name="Cao H."/>
            <person name="Xiong S."/>
            <person name="Wang X."/>
            <person name="Wei L."/>
            <person name="Li C."/>
            <person name="Ma Q."/>
            <person name="Ju M."/>
            <person name="Zhao R."/>
            <person name="Li G."/>
            <person name="Mu C."/>
            <person name="Tian Q."/>
            <person name="Mei H."/>
            <person name="Zhang T."/>
            <person name="Gao T."/>
            <person name="Zhang H."/>
        </authorList>
    </citation>
    <scope>NUCLEOTIDE SEQUENCE</scope>
    <source>
        <strain evidence="11">KEN1</strain>
    </source>
</reference>
<dbReference type="Pfam" id="PF17917">
    <property type="entry name" value="RT_RNaseH"/>
    <property type="match status" value="1"/>
</dbReference>
<keyword evidence="6" id="KW-0255">Endonuclease</keyword>
<dbReference type="GO" id="GO:0004519">
    <property type="term" value="F:endonuclease activity"/>
    <property type="evidence" value="ECO:0007669"/>
    <property type="project" value="UniProtKB-KW"/>
</dbReference>
<keyword evidence="3" id="KW-0548">Nucleotidyltransferase</keyword>
<dbReference type="GO" id="GO:0003964">
    <property type="term" value="F:RNA-directed DNA polymerase activity"/>
    <property type="evidence" value="ECO:0007669"/>
    <property type="project" value="UniProtKB-KW"/>
</dbReference>
<sequence length="1043" mass="115806">MESTIPVHISHKNFSISRRESNGEGDSTIPWYSLLYQGLHPSVLSVYKLALQAAQERPTTLGTSSDYGLTELKQVCQESLPLKIPSTGHRILQMDASNEFWGAILIEDENGKKHFCGHADGQFKDLEKHYHAVYKEILAIKYGIKKFEFHLIGHHFTILMDNTSFPKIMDLKNKGVPEPQLLTIRLVFQIQFIVKHIKGEANLVPDFLSRPSGIHLISPAGTIPIFMASYSSSTSRSPLTFPPRFFHDLKNIREYAMDHMFLYIARLLSEIEIPPGRGCFRPDHPFFTLPGLGPLPEDGLWLVYLKAVKLEQSMLQQRAKQQWLKGGDHCLRIFYCRVPARRASMCIFQINDEDGRTYTSSEEIIADFVGFYQRLLGGERRGRDIDLSQYRNWASHFVSYDEGRSLVRHVTREEVKVAFFDIAEDKSPGPDGYSAAFFKAAWPVVGDEATRVWTSRCITVLKRSVRFQWLGLGWQRDILWASKRWQGKHLLNTAAWTLLASIVYNIWMERNSRRFSATASSAKSVALKAIEETRLRIISEDSRPSLQLYVLYRDTTADDGDLNDADDATSGLVPDVDDSGKDEKMGIGTAGLEDGDTGQTTNLLTVNANPLARGVRIALRNIRPITHATPLLVAPPDTPLLMAAPAPPQRMEAPNPSLPPRVSVMLKAGPNPSSIETRTGRVEGAAPTPSVAGSSLVSPPLEKIAGMNYSSATPAAPAVFVGTVPIHAKPSPYEPNATFAEAFNNSSRWTLQYIPLESVARLVLLKASKTELSMLQQRAKIQWLKYGDQCSRLFFQKRAARRSRQKIFQINNAQGVQLTGEDEVAQEFVDFYVQLLGGRRRQEFLNLQYLRPWADHIIMHEEGDSLKRLGRSLETTSQRRFKIFLARVSYSSSTTAADDDPIGGDELVVIDVNGGTSPTVPSPCDFNLTEFLALASRVVDDGDAESWSALHSLKQRWVAKFGDGGSSTPMGGLKPVVPPRDSTPPLPLTTGDLLPEVPSSASPHAAVETPPTAVDDAPPPRVLEATAAPMVHGLLIALGLHSM</sequence>
<feature type="region of interest" description="Disordered" evidence="9">
    <location>
        <begin position="560"/>
        <end position="582"/>
    </location>
</feature>
<feature type="compositionally biased region" description="Pro residues" evidence="9">
    <location>
        <begin position="976"/>
        <end position="987"/>
    </location>
</feature>
<evidence type="ECO:0000256" key="5">
    <source>
        <dbReference type="ARBA" id="ARBA00022750"/>
    </source>
</evidence>